<evidence type="ECO:0000313" key="5">
    <source>
        <dbReference type="Proteomes" id="UP000053260"/>
    </source>
</evidence>
<evidence type="ECO:0000259" key="3">
    <source>
        <dbReference type="PROSITE" id="PS50263"/>
    </source>
</evidence>
<dbReference type="GO" id="GO:0016811">
    <property type="term" value="F:hydrolase activity, acting on carbon-nitrogen (but not peptide) bonds, in linear amides"/>
    <property type="evidence" value="ECO:0007669"/>
    <property type="project" value="TreeGrafter"/>
</dbReference>
<sequence length="339" mass="37335">MTARRNFKHQVRARAAKTGESYTSALRHFRPTPSGDVMSEARNPKSVRLAVAQTPVREDPRDVEALRESGREVRALMREASTQGARIVHFPEGAICFPSKFVMSVDGPDTVGPADWDRCQWPVLQSELAAIAELARELRLWTVIPSVHRLTGPNRPHNSLYVISDRGEVVTRYDERLLSKTKVSYMYSPGVSPVTFEVDGVRFGCLLGMEIHYPELFAEYEKLDVDCVLLSTSGTPGNTTARAQVQGHAAFNSYWVSLSGPAQDSVTAPTGIVAPNGDWLARCPADGSPSVAVVNLDDSSEAATSALTYARPWRRESRSGLYTEHQVSDPRSEDRTAAF</sequence>
<dbReference type="OrthoDB" id="9811121at2"/>
<evidence type="ECO:0000256" key="1">
    <source>
        <dbReference type="ARBA" id="ARBA00022801"/>
    </source>
</evidence>
<dbReference type="SUPFAM" id="SSF56317">
    <property type="entry name" value="Carbon-nitrogen hydrolase"/>
    <property type="match status" value="1"/>
</dbReference>
<organism evidence="4 5">
    <name type="scientific">Streptomyces dysideae</name>
    <dbReference type="NCBI Taxonomy" id="909626"/>
    <lineage>
        <taxon>Bacteria</taxon>
        <taxon>Bacillati</taxon>
        <taxon>Actinomycetota</taxon>
        <taxon>Actinomycetes</taxon>
        <taxon>Kitasatosporales</taxon>
        <taxon>Streptomycetaceae</taxon>
        <taxon>Streptomyces</taxon>
    </lineage>
</organism>
<dbReference type="Pfam" id="PF00795">
    <property type="entry name" value="CN_hydrolase"/>
    <property type="match status" value="1"/>
</dbReference>
<dbReference type="EMBL" id="LMXB01000108">
    <property type="protein sequence ID" value="KUO15640.1"/>
    <property type="molecule type" value="Genomic_DNA"/>
</dbReference>
<feature type="domain" description="CN hydrolase" evidence="3">
    <location>
        <begin position="47"/>
        <end position="298"/>
    </location>
</feature>
<dbReference type="InterPro" id="IPR003010">
    <property type="entry name" value="C-N_Hydrolase"/>
</dbReference>
<evidence type="ECO:0000256" key="2">
    <source>
        <dbReference type="SAM" id="MobiDB-lite"/>
    </source>
</evidence>
<keyword evidence="5" id="KW-1185">Reference proteome</keyword>
<dbReference type="Proteomes" id="UP000053260">
    <property type="component" value="Unassembled WGS sequence"/>
</dbReference>
<name>A0A101URP4_9ACTN</name>
<dbReference type="InterPro" id="IPR036526">
    <property type="entry name" value="C-N_Hydrolase_sf"/>
</dbReference>
<dbReference type="CDD" id="cd07197">
    <property type="entry name" value="nitrilase"/>
    <property type="match status" value="1"/>
</dbReference>
<dbReference type="PANTHER" id="PTHR43674">
    <property type="entry name" value="NITRILASE C965.09-RELATED"/>
    <property type="match status" value="1"/>
</dbReference>
<dbReference type="InterPro" id="IPR050345">
    <property type="entry name" value="Aliph_Amidase/BUP"/>
</dbReference>
<proteinExistence type="predicted"/>
<reference evidence="4 5" key="1">
    <citation type="submission" date="2015-10" db="EMBL/GenBank/DDBJ databases">
        <title>Draft genome sequence of Streptomyces sp. RV15, isolated from a marine sponge.</title>
        <authorList>
            <person name="Ruckert C."/>
            <person name="Abdelmohsen U.R."/>
            <person name="Winkler A."/>
            <person name="Hentschel U."/>
            <person name="Kalinowski J."/>
            <person name="Kampfer P."/>
            <person name="Glaeser S."/>
        </authorList>
    </citation>
    <scope>NUCLEOTIDE SEQUENCE [LARGE SCALE GENOMIC DNA]</scope>
    <source>
        <strain evidence="4 5">RV15</strain>
    </source>
</reference>
<dbReference type="PROSITE" id="PS50263">
    <property type="entry name" value="CN_HYDROLASE"/>
    <property type="match status" value="1"/>
</dbReference>
<dbReference type="Gene3D" id="3.60.110.10">
    <property type="entry name" value="Carbon-nitrogen hydrolase"/>
    <property type="match status" value="1"/>
</dbReference>
<keyword evidence="1 4" id="KW-0378">Hydrolase</keyword>
<dbReference type="AlphaFoldDB" id="A0A101URP4"/>
<comment type="caution">
    <text evidence="4">The sequence shown here is derived from an EMBL/GenBank/DDBJ whole genome shotgun (WGS) entry which is preliminary data.</text>
</comment>
<protein>
    <submittedName>
        <fullName evidence="4">Amidohydrolase</fullName>
    </submittedName>
</protein>
<gene>
    <name evidence="4" type="ORF">AQJ91_39895</name>
</gene>
<feature type="compositionally biased region" description="Basic and acidic residues" evidence="2">
    <location>
        <begin position="326"/>
        <end position="339"/>
    </location>
</feature>
<dbReference type="STRING" id="909626.AQJ91_39895"/>
<evidence type="ECO:0000313" key="4">
    <source>
        <dbReference type="EMBL" id="KUO15640.1"/>
    </source>
</evidence>
<accession>A0A101URP4</accession>
<feature type="region of interest" description="Disordered" evidence="2">
    <location>
        <begin position="318"/>
        <end position="339"/>
    </location>
</feature>
<dbReference type="RefSeq" id="WP_067032295.1">
    <property type="nucleotide sequence ID" value="NZ_KQ949113.1"/>
</dbReference>
<dbReference type="PANTHER" id="PTHR43674:SF16">
    <property type="entry name" value="CARBON-NITROGEN FAMILY, PUTATIVE (AFU_ORTHOLOGUE AFUA_5G02350)-RELATED"/>
    <property type="match status" value="1"/>
</dbReference>